<feature type="domain" description="Methyltransferase type 11" evidence="1">
    <location>
        <begin position="99"/>
        <end position="211"/>
    </location>
</feature>
<name>A0ABD3NGJ2_9STRA</name>
<sequence length="347" mass="38505">MMIRPAFMNCAALTTLKCGILSNFYGRTARLTGSMVTSDDCEENSNQDRFNAMEHRNWEQGFEAYDQGFGPLTRQPISTLLSHANFPPADGEGRTIRLLDVATGPGFVLSAAITSALSTDESQQSFQLTGLDITKNFLSLAEQRICSQLQQERQHSKKIVIDFVEGSAESLPFSEEIFDSIICNFGVLHFFNPESFLRESYRVLRPGGKVSFTAWAPPERTEGLRIVRESIAEAGNPNVLGLPEGPNFFEFGDPEHAMTVLQSIGFENVDCKELSEMKWSNVKNGQMLYENFLKGTSRTREVLLGQLPEEATAVQSLMAKNYDLITNDGKMPLSMPAVVTSGQKPFS</sequence>
<dbReference type="SUPFAM" id="SSF53335">
    <property type="entry name" value="S-adenosyl-L-methionine-dependent methyltransferases"/>
    <property type="match status" value="1"/>
</dbReference>
<gene>
    <name evidence="2" type="ORF">ACHAW5_007456</name>
</gene>
<dbReference type="InterPro" id="IPR013216">
    <property type="entry name" value="Methyltransf_11"/>
</dbReference>
<dbReference type="Gene3D" id="3.40.50.150">
    <property type="entry name" value="Vaccinia Virus protein VP39"/>
    <property type="match status" value="1"/>
</dbReference>
<comment type="caution">
    <text evidence="2">The sequence shown here is derived from an EMBL/GenBank/DDBJ whole genome shotgun (WGS) entry which is preliminary data.</text>
</comment>
<organism evidence="2 3">
    <name type="scientific">Stephanodiscus triporus</name>
    <dbReference type="NCBI Taxonomy" id="2934178"/>
    <lineage>
        <taxon>Eukaryota</taxon>
        <taxon>Sar</taxon>
        <taxon>Stramenopiles</taxon>
        <taxon>Ochrophyta</taxon>
        <taxon>Bacillariophyta</taxon>
        <taxon>Coscinodiscophyceae</taxon>
        <taxon>Thalassiosirophycidae</taxon>
        <taxon>Stephanodiscales</taxon>
        <taxon>Stephanodiscaceae</taxon>
        <taxon>Stephanodiscus</taxon>
    </lineage>
</organism>
<proteinExistence type="predicted"/>
<dbReference type="InterPro" id="IPR029063">
    <property type="entry name" value="SAM-dependent_MTases_sf"/>
</dbReference>
<reference evidence="2 3" key="1">
    <citation type="submission" date="2024-10" db="EMBL/GenBank/DDBJ databases">
        <title>Updated reference genomes for cyclostephanoid diatoms.</title>
        <authorList>
            <person name="Roberts W.R."/>
            <person name="Alverson A.J."/>
        </authorList>
    </citation>
    <scope>NUCLEOTIDE SEQUENCE [LARGE SCALE GENOMIC DNA]</scope>
    <source>
        <strain evidence="2 3">AJA276-08</strain>
    </source>
</reference>
<dbReference type="Proteomes" id="UP001530315">
    <property type="component" value="Unassembled WGS sequence"/>
</dbReference>
<dbReference type="PANTHER" id="PTHR43591:SF24">
    <property type="entry name" value="2-METHOXY-6-POLYPRENYL-1,4-BENZOQUINOL METHYLASE, MITOCHONDRIAL"/>
    <property type="match status" value="1"/>
</dbReference>
<evidence type="ECO:0000259" key="1">
    <source>
        <dbReference type="Pfam" id="PF08241"/>
    </source>
</evidence>
<dbReference type="Pfam" id="PF08241">
    <property type="entry name" value="Methyltransf_11"/>
    <property type="match status" value="1"/>
</dbReference>
<dbReference type="CDD" id="cd02440">
    <property type="entry name" value="AdoMet_MTases"/>
    <property type="match status" value="1"/>
</dbReference>
<dbReference type="PANTHER" id="PTHR43591">
    <property type="entry name" value="METHYLTRANSFERASE"/>
    <property type="match status" value="1"/>
</dbReference>
<dbReference type="AlphaFoldDB" id="A0ABD3NGJ2"/>
<accession>A0ABD3NGJ2</accession>
<protein>
    <recommendedName>
        <fullName evidence="1">Methyltransferase type 11 domain-containing protein</fullName>
    </recommendedName>
</protein>
<evidence type="ECO:0000313" key="2">
    <source>
        <dbReference type="EMBL" id="KAL3774957.1"/>
    </source>
</evidence>
<evidence type="ECO:0000313" key="3">
    <source>
        <dbReference type="Proteomes" id="UP001530315"/>
    </source>
</evidence>
<keyword evidence="3" id="KW-1185">Reference proteome</keyword>
<dbReference type="EMBL" id="JALLAZ020001439">
    <property type="protein sequence ID" value="KAL3774957.1"/>
    <property type="molecule type" value="Genomic_DNA"/>
</dbReference>